<sequence>MEENILCTTCPDVENNAKKARPSFPVTQSVTKAVDQRTRIGSEPRTMNLGCKDQVYKVQDKTDRSS</sequence>
<name>A0A8J5MDG1_9STRA</name>
<protein>
    <submittedName>
        <fullName evidence="1">Uncharacterized protein</fullName>
    </submittedName>
</protein>
<accession>A0A8J5MDG1</accession>
<keyword evidence="2" id="KW-1185">Reference proteome</keyword>
<gene>
    <name evidence="1" type="ORF">JG688_00014449</name>
</gene>
<dbReference type="Proteomes" id="UP000709295">
    <property type="component" value="Unassembled WGS sequence"/>
</dbReference>
<dbReference type="AlphaFoldDB" id="A0A8J5MDG1"/>
<evidence type="ECO:0000313" key="2">
    <source>
        <dbReference type="Proteomes" id="UP000709295"/>
    </source>
</evidence>
<proteinExistence type="predicted"/>
<comment type="caution">
    <text evidence="1">The sequence shown here is derived from an EMBL/GenBank/DDBJ whole genome shotgun (WGS) entry which is preliminary data.</text>
</comment>
<reference evidence="1" key="1">
    <citation type="submission" date="2021-01" db="EMBL/GenBank/DDBJ databases">
        <title>Phytophthora aleatoria, a newly-described species from Pinus radiata is distinct from Phytophthora cactorum isolates based on comparative genomics.</title>
        <authorList>
            <person name="Mcdougal R."/>
            <person name="Panda P."/>
            <person name="Williams N."/>
            <person name="Studholme D.J."/>
        </authorList>
    </citation>
    <scope>NUCLEOTIDE SEQUENCE</scope>
    <source>
        <strain evidence="1">NZFS 4037</strain>
    </source>
</reference>
<dbReference type="EMBL" id="JAENGY010001374">
    <property type="protein sequence ID" value="KAG6949880.1"/>
    <property type="molecule type" value="Genomic_DNA"/>
</dbReference>
<organism evidence="1 2">
    <name type="scientific">Phytophthora aleatoria</name>
    <dbReference type="NCBI Taxonomy" id="2496075"/>
    <lineage>
        <taxon>Eukaryota</taxon>
        <taxon>Sar</taxon>
        <taxon>Stramenopiles</taxon>
        <taxon>Oomycota</taxon>
        <taxon>Peronosporomycetes</taxon>
        <taxon>Peronosporales</taxon>
        <taxon>Peronosporaceae</taxon>
        <taxon>Phytophthora</taxon>
    </lineage>
</organism>
<evidence type="ECO:0000313" key="1">
    <source>
        <dbReference type="EMBL" id="KAG6949880.1"/>
    </source>
</evidence>